<dbReference type="InterPro" id="IPR018060">
    <property type="entry name" value="HTH_AraC"/>
</dbReference>
<name>A0A1Z3LYZ1_BREDI</name>
<proteinExistence type="predicted"/>
<sequence>MSAYGLIAAPRAGSRLTDLALYGSLFATAVAAFCLAQVMGHRFGMASEAVAVLGDATCGWSWLLVRALFQPPLTAGRARARWPLLVVLALVGAGAFLRLAPDVSAAGLRMVDNLSGLVSSALLLLAAVEPLKRLGSGVSASERGFRIGFAVGYAAILAVAVVWVNGAPEGSWAALWSGEIKAVCALIALGGMGFAVWWRRRRPLTTAVRSRARPRTDAEADLGERILRLMTEQALYAQPSLKVSDLAQRLGEAEYKVSRSIAGLGFRNFSQMANHFRIEEAKRRLADPTLRRLPILTIAYDCGFGSIGPFNRAFKAQTGVTPQAFRARV</sequence>
<dbReference type="Proteomes" id="UP000197024">
    <property type="component" value="Chromosome"/>
</dbReference>
<dbReference type="InterPro" id="IPR009057">
    <property type="entry name" value="Homeodomain-like_sf"/>
</dbReference>
<dbReference type="Pfam" id="PF12833">
    <property type="entry name" value="HTH_18"/>
    <property type="match status" value="1"/>
</dbReference>
<keyword evidence="1" id="KW-0805">Transcription regulation</keyword>
<evidence type="ECO:0000256" key="4">
    <source>
        <dbReference type="SAM" id="Phobius"/>
    </source>
</evidence>
<evidence type="ECO:0000256" key="1">
    <source>
        <dbReference type="ARBA" id="ARBA00023015"/>
    </source>
</evidence>
<dbReference type="STRING" id="293.GCA_000988015_01693"/>
<evidence type="ECO:0000313" key="7">
    <source>
        <dbReference type="Proteomes" id="UP000197024"/>
    </source>
</evidence>
<dbReference type="Gene3D" id="1.10.10.60">
    <property type="entry name" value="Homeodomain-like"/>
    <property type="match status" value="1"/>
</dbReference>
<organism evidence="6 7">
    <name type="scientific">Brevundimonas diminuta</name>
    <name type="common">Pseudomonas diminuta</name>
    <dbReference type="NCBI Taxonomy" id="293"/>
    <lineage>
        <taxon>Bacteria</taxon>
        <taxon>Pseudomonadati</taxon>
        <taxon>Pseudomonadota</taxon>
        <taxon>Alphaproteobacteria</taxon>
        <taxon>Caulobacterales</taxon>
        <taxon>Caulobacteraceae</taxon>
        <taxon>Brevundimonas</taxon>
    </lineage>
</organism>
<feature type="transmembrane region" description="Helical" evidence="4">
    <location>
        <begin position="19"/>
        <end position="38"/>
    </location>
</feature>
<evidence type="ECO:0000259" key="5">
    <source>
        <dbReference type="PROSITE" id="PS01124"/>
    </source>
</evidence>
<gene>
    <name evidence="6" type="ORF">CD943_11320</name>
</gene>
<dbReference type="InterPro" id="IPR018062">
    <property type="entry name" value="HTH_AraC-typ_CS"/>
</dbReference>
<feature type="domain" description="HTH araC/xylS-type" evidence="5">
    <location>
        <begin position="224"/>
        <end position="328"/>
    </location>
</feature>
<protein>
    <submittedName>
        <fullName evidence="6">AraC family transcriptional regulator</fullName>
    </submittedName>
</protein>
<dbReference type="GO" id="GO:0043565">
    <property type="term" value="F:sequence-specific DNA binding"/>
    <property type="evidence" value="ECO:0007669"/>
    <property type="project" value="InterPro"/>
</dbReference>
<feature type="transmembrane region" description="Helical" evidence="4">
    <location>
        <begin position="106"/>
        <end position="126"/>
    </location>
</feature>
<feature type="transmembrane region" description="Helical" evidence="4">
    <location>
        <begin position="180"/>
        <end position="198"/>
    </location>
</feature>
<dbReference type="AlphaFoldDB" id="A0A1Z3LYZ1"/>
<feature type="transmembrane region" description="Helical" evidence="4">
    <location>
        <begin position="81"/>
        <end position="100"/>
    </location>
</feature>
<reference evidence="6 7" key="2">
    <citation type="submission" date="2017-06" db="EMBL/GenBank/DDBJ databases">
        <authorList>
            <person name="Kim H.J."/>
            <person name="Triplett B.A."/>
        </authorList>
    </citation>
    <scope>NUCLEOTIDE SEQUENCE [LARGE SCALE GENOMIC DNA]</scope>
    <source>
        <strain evidence="6 7">BZC3</strain>
    </source>
</reference>
<dbReference type="PROSITE" id="PS01124">
    <property type="entry name" value="HTH_ARAC_FAMILY_2"/>
    <property type="match status" value="1"/>
</dbReference>
<keyword evidence="2" id="KW-0238">DNA-binding</keyword>
<dbReference type="PANTHER" id="PTHR43280">
    <property type="entry name" value="ARAC-FAMILY TRANSCRIPTIONAL REGULATOR"/>
    <property type="match status" value="1"/>
</dbReference>
<keyword evidence="4" id="KW-0812">Transmembrane</keyword>
<dbReference type="SUPFAM" id="SSF46689">
    <property type="entry name" value="Homeodomain-like"/>
    <property type="match status" value="1"/>
</dbReference>
<keyword evidence="4" id="KW-0472">Membrane</keyword>
<accession>A0A1Z3LYZ1</accession>
<feature type="transmembrane region" description="Helical" evidence="4">
    <location>
        <begin position="147"/>
        <end position="168"/>
    </location>
</feature>
<dbReference type="GO" id="GO:0003700">
    <property type="term" value="F:DNA-binding transcription factor activity"/>
    <property type="evidence" value="ECO:0007669"/>
    <property type="project" value="InterPro"/>
</dbReference>
<dbReference type="SMART" id="SM00342">
    <property type="entry name" value="HTH_ARAC"/>
    <property type="match status" value="1"/>
</dbReference>
<feature type="transmembrane region" description="Helical" evidence="4">
    <location>
        <begin position="50"/>
        <end position="69"/>
    </location>
</feature>
<evidence type="ECO:0000313" key="6">
    <source>
        <dbReference type="EMBL" id="ASD27424.1"/>
    </source>
</evidence>
<keyword evidence="4" id="KW-1133">Transmembrane helix</keyword>
<dbReference type="PROSITE" id="PS00041">
    <property type="entry name" value="HTH_ARAC_FAMILY_1"/>
    <property type="match status" value="1"/>
</dbReference>
<dbReference type="RefSeq" id="WP_088411084.1">
    <property type="nucleotide sequence ID" value="NZ_CP021995.1"/>
</dbReference>
<evidence type="ECO:0000256" key="2">
    <source>
        <dbReference type="ARBA" id="ARBA00023125"/>
    </source>
</evidence>
<dbReference type="EMBL" id="CP021995">
    <property type="protein sequence ID" value="ASD27424.1"/>
    <property type="molecule type" value="Genomic_DNA"/>
</dbReference>
<keyword evidence="3" id="KW-0804">Transcription</keyword>
<dbReference type="PANTHER" id="PTHR43280:SF29">
    <property type="entry name" value="ARAC-FAMILY TRANSCRIPTIONAL REGULATOR"/>
    <property type="match status" value="1"/>
</dbReference>
<evidence type="ECO:0000256" key="3">
    <source>
        <dbReference type="ARBA" id="ARBA00023163"/>
    </source>
</evidence>
<reference evidence="6 7" key="1">
    <citation type="submission" date="2017-06" db="EMBL/GenBank/DDBJ databases">
        <title>Biodegradation of gentamicin by bacterial consortia AMQD4 in synthetic medium and raw gentamicin sewage.</title>
        <authorList>
            <person name="Chang H."/>
            <person name="Feng Y."/>
            <person name="Li Z."/>
            <person name="Xue J."/>
            <person name="Cheng D."/>
        </authorList>
    </citation>
    <scope>NUCLEOTIDE SEQUENCE [LARGE SCALE GENOMIC DNA]</scope>
    <source>
        <strain evidence="6 7">BZC3</strain>
    </source>
</reference>